<sequence>MRFASYRQNGKQGLAVAVGDAWHGLTEADPAFPGTLQALIETGGEALAKAGNALSSAPAVDIDAVELLPPLSHPEKIVCVGLNYVDHSAESGFKQPDYPTIFGRFNSSLIAHGAPILRPSFSEQLDYEGELVAVIGKAGRDIAEADALAHVSGYSIFNDASIRDYQFKAPQWTPGKNFDDTGAFGPVFVTADELPPGCEGLRLQTRLNGAVVQEASISDMVFSVARLVSILSGFMTLKPGDVIVTGTPSGVGLARKPPLWMRDGDTVEVEIEKIGILSNPVRDRATAKAALVA</sequence>
<feature type="domain" description="Fumarylacetoacetase-like C-terminal" evidence="3">
    <location>
        <begin position="76"/>
        <end position="282"/>
    </location>
</feature>
<evidence type="ECO:0000256" key="2">
    <source>
        <dbReference type="ARBA" id="ARBA00022723"/>
    </source>
</evidence>
<dbReference type="PANTHER" id="PTHR42796:SF4">
    <property type="entry name" value="FUMARYLACETOACETATE HYDROLASE DOMAIN-CONTAINING PROTEIN 2A"/>
    <property type="match status" value="1"/>
</dbReference>
<dbReference type="Gene3D" id="3.90.850.10">
    <property type="entry name" value="Fumarylacetoacetase-like, C-terminal domain"/>
    <property type="match status" value="1"/>
</dbReference>
<dbReference type="PANTHER" id="PTHR42796">
    <property type="entry name" value="FUMARYLACETOACETATE HYDROLASE DOMAIN-CONTAINING PROTEIN 2A-RELATED"/>
    <property type="match status" value="1"/>
</dbReference>
<dbReference type="GO" id="GO:0016853">
    <property type="term" value="F:isomerase activity"/>
    <property type="evidence" value="ECO:0007669"/>
    <property type="project" value="UniProtKB-ARBA"/>
</dbReference>
<proteinExistence type="inferred from homology"/>
<reference evidence="4 5" key="1">
    <citation type="submission" date="2019-03" db="EMBL/GenBank/DDBJ databases">
        <title>Genomic Encyclopedia of Type Strains, Phase IV (KMG-IV): sequencing the most valuable type-strain genomes for metagenomic binning, comparative biology and taxonomic classification.</title>
        <authorList>
            <person name="Goeker M."/>
        </authorList>
    </citation>
    <scope>NUCLEOTIDE SEQUENCE [LARGE SCALE GENOMIC DNA]</scope>
    <source>
        <strain evidence="4 5">DSM 18401</strain>
    </source>
</reference>
<gene>
    <name evidence="4" type="ORF">EV665_11826</name>
</gene>
<dbReference type="InterPro" id="IPR011234">
    <property type="entry name" value="Fumarylacetoacetase-like_C"/>
</dbReference>
<dbReference type="Proteomes" id="UP000295351">
    <property type="component" value="Unassembled WGS sequence"/>
</dbReference>
<dbReference type="InterPro" id="IPR051121">
    <property type="entry name" value="FAH"/>
</dbReference>
<dbReference type="FunFam" id="3.90.850.10:FF:000002">
    <property type="entry name" value="2-hydroxyhepta-2,4-diene-1,7-dioate isomerase"/>
    <property type="match status" value="1"/>
</dbReference>
<dbReference type="RefSeq" id="WP_133035835.1">
    <property type="nucleotide sequence ID" value="NZ_BAABEI010000012.1"/>
</dbReference>
<organism evidence="4 5">
    <name type="scientific">Shinella granuli</name>
    <dbReference type="NCBI Taxonomy" id="323621"/>
    <lineage>
        <taxon>Bacteria</taxon>
        <taxon>Pseudomonadati</taxon>
        <taxon>Pseudomonadota</taxon>
        <taxon>Alphaproteobacteria</taxon>
        <taxon>Hyphomicrobiales</taxon>
        <taxon>Rhizobiaceae</taxon>
        <taxon>Shinella</taxon>
    </lineage>
</organism>
<dbReference type="EMBL" id="SLVX01000018">
    <property type="protein sequence ID" value="TCN38940.1"/>
    <property type="molecule type" value="Genomic_DNA"/>
</dbReference>
<dbReference type="GO" id="GO:0046872">
    <property type="term" value="F:metal ion binding"/>
    <property type="evidence" value="ECO:0007669"/>
    <property type="project" value="UniProtKB-KW"/>
</dbReference>
<evidence type="ECO:0000313" key="5">
    <source>
        <dbReference type="Proteomes" id="UP000295351"/>
    </source>
</evidence>
<comment type="caution">
    <text evidence="4">The sequence shown here is derived from an EMBL/GenBank/DDBJ whole genome shotgun (WGS) entry which is preliminary data.</text>
</comment>
<keyword evidence="5" id="KW-1185">Reference proteome</keyword>
<evidence type="ECO:0000313" key="4">
    <source>
        <dbReference type="EMBL" id="TCN38940.1"/>
    </source>
</evidence>
<accession>A0A4V2RH42</accession>
<evidence type="ECO:0000259" key="3">
    <source>
        <dbReference type="Pfam" id="PF01557"/>
    </source>
</evidence>
<keyword evidence="2" id="KW-0479">Metal-binding</keyword>
<dbReference type="SUPFAM" id="SSF56529">
    <property type="entry name" value="FAH"/>
    <property type="match status" value="1"/>
</dbReference>
<name>A0A4V2RH42_SHIGR</name>
<dbReference type="Pfam" id="PF01557">
    <property type="entry name" value="FAA_hydrolase"/>
    <property type="match status" value="1"/>
</dbReference>
<dbReference type="InterPro" id="IPR036663">
    <property type="entry name" value="Fumarylacetoacetase_C_sf"/>
</dbReference>
<protein>
    <submittedName>
        <fullName evidence="4">2-keto-4-pentenoate hydratase/2-oxohepta-3-ene-1,7-dioic acid hydratase in catechol pathway</fullName>
    </submittedName>
</protein>
<dbReference type="AlphaFoldDB" id="A0A4V2RH42"/>
<evidence type="ECO:0000256" key="1">
    <source>
        <dbReference type="ARBA" id="ARBA00010211"/>
    </source>
</evidence>
<comment type="similarity">
    <text evidence="1">Belongs to the FAH family.</text>
</comment>
<dbReference type="GO" id="GO:0019752">
    <property type="term" value="P:carboxylic acid metabolic process"/>
    <property type="evidence" value="ECO:0007669"/>
    <property type="project" value="UniProtKB-ARBA"/>
</dbReference>